<feature type="coiled-coil region" evidence="8">
    <location>
        <begin position="186"/>
        <end position="213"/>
    </location>
</feature>
<keyword evidence="4 7" id="KW-0808">Transferase</keyword>
<evidence type="ECO:0000256" key="5">
    <source>
        <dbReference type="ARBA" id="ARBA00022691"/>
    </source>
</evidence>
<feature type="active site" description="Proton acceptor" evidence="7">
    <location>
        <position position="409"/>
    </location>
</feature>
<keyword evidence="11" id="KW-1185">Reference proteome</keyword>
<dbReference type="Proteomes" id="UP000031036">
    <property type="component" value="Unassembled WGS sequence"/>
</dbReference>
<gene>
    <name evidence="10" type="primary">CMTR2</name>
    <name evidence="10" type="ORF">Tcan_06848</name>
</gene>
<dbReference type="PANTHER" id="PTHR16121">
    <property type="entry name" value="CAP-SPECIFIC MRNA (NUCLEOSIDE-2'-O-)-METHYLTRANSFERASE 1-RELATED"/>
    <property type="match status" value="1"/>
</dbReference>
<feature type="coiled-coil region" evidence="8">
    <location>
        <begin position="39"/>
        <end position="66"/>
    </location>
</feature>
<feature type="binding site" evidence="7">
    <location>
        <position position="369"/>
    </location>
    <ligand>
        <name>S-adenosyl-L-methionine</name>
        <dbReference type="ChEBI" id="CHEBI:59789"/>
    </ligand>
</feature>
<comment type="caution">
    <text evidence="10">The sequence shown here is derived from an EMBL/GenBank/DDBJ whole genome shotgun (WGS) entry which is preliminary data.</text>
</comment>
<dbReference type="AlphaFoldDB" id="A0A0B2VEZ8"/>
<dbReference type="GO" id="GO:0006370">
    <property type="term" value="P:7-methylguanosine mRNA capping"/>
    <property type="evidence" value="ECO:0007669"/>
    <property type="project" value="TreeGrafter"/>
</dbReference>
<organism evidence="10 11">
    <name type="scientific">Toxocara canis</name>
    <name type="common">Canine roundworm</name>
    <dbReference type="NCBI Taxonomy" id="6265"/>
    <lineage>
        <taxon>Eukaryota</taxon>
        <taxon>Metazoa</taxon>
        <taxon>Ecdysozoa</taxon>
        <taxon>Nematoda</taxon>
        <taxon>Chromadorea</taxon>
        <taxon>Rhabditida</taxon>
        <taxon>Spirurina</taxon>
        <taxon>Ascaridomorpha</taxon>
        <taxon>Ascaridoidea</taxon>
        <taxon>Toxocaridae</taxon>
        <taxon>Toxocara</taxon>
    </lineage>
</organism>
<dbReference type="InterPro" id="IPR050851">
    <property type="entry name" value="mRNA_Cap_2O-Ribose_MeTrfase"/>
</dbReference>
<dbReference type="PROSITE" id="PS51614">
    <property type="entry name" value="SAM_MT_ADRIFT"/>
    <property type="match status" value="1"/>
</dbReference>
<evidence type="ECO:0000256" key="8">
    <source>
        <dbReference type="SAM" id="Coils"/>
    </source>
</evidence>
<reference evidence="10 11" key="1">
    <citation type="submission" date="2014-11" db="EMBL/GenBank/DDBJ databases">
        <title>Genetic blueprint of the zoonotic pathogen Toxocara canis.</title>
        <authorList>
            <person name="Zhu X.-Q."/>
            <person name="Korhonen P.K."/>
            <person name="Cai H."/>
            <person name="Young N.D."/>
            <person name="Nejsum P."/>
            <person name="von Samson-Himmelstjerna G."/>
            <person name="Boag P.R."/>
            <person name="Tan P."/>
            <person name="Li Q."/>
            <person name="Min J."/>
            <person name="Yang Y."/>
            <person name="Wang X."/>
            <person name="Fang X."/>
            <person name="Hall R.S."/>
            <person name="Hofmann A."/>
            <person name="Sternberg P.W."/>
            <person name="Jex A.R."/>
            <person name="Gasser R.B."/>
        </authorList>
    </citation>
    <scope>NUCLEOTIDE SEQUENCE [LARGE SCALE GENOMIC DNA]</scope>
    <source>
        <strain evidence="10">PN_DK_2014</strain>
    </source>
</reference>
<name>A0A0B2VEZ8_TOXCA</name>
<feature type="binding site" evidence="7">
    <location>
        <position position="302"/>
    </location>
    <ligand>
        <name>S-adenosyl-L-methionine</name>
        <dbReference type="ChEBI" id="CHEBI:59789"/>
    </ligand>
</feature>
<dbReference type="GO" id="GO:0005737">
    <property type="term" value="C:cytoplasm"/>
    <property type="evidence" value="ECO:0007669"/>
    <property type="project" value="TreeGrafter"/>
</dbReference>
<dbReference type="SUPFAM" id="SSF53335">
    <property type="entry name" value="S-adenosyl-L-methionine-dependent methyltransferases"/>
    <property type="match status" value="1"/>
</dbReference>
<proteinExistence type="predicted"/>
<evidence type="ECO:0000313" key="11">
    <source>
        <dbReference type="Proteomes" id="UP000031036"/>
    </source>
</evidence>
<evidence type="ECO:0000256" key="3">
    <source>
        <dbReference type="ARBA" id="ARBA00022603"/>
    </source>
</evidence>
<accession>A0A0B2VEZ8</accession>
<dbReference type="InterPro" id="IPR002877">
    <property type="entry name" value="RNA_MeTrfase_FtsJ_dom"/>
</dbReference>
<dbReference type="STRING" id="6265.A0A0B2VEZ8"/>
<evidence type="ECO:0000256" key="4">
    <source>
        <dbReference type="ARBA" id="ARBA00022679"/>
    </source>
</evidence>
<sequence length="870" mass="100684">MGKCDDYDASVSNNNELRQQYTAIVDGLFTKIFSLKQNKSTTIKKLDEIKLELRELEAALNHVKSRIPSDRLKEWRLHTKRTHPMRPFASYLSQKYDLQCCSQAFCKFYEILTRFPDLCEANVDELSMKRRRPYVDCEQSNVERSSPMGKCDDYDASVSNNNELRQQYTAIVDGLFTKIFSLKQNKSTTIKKLDEIKLELRELEAALNHVKSRIPSDRLKEWRLHTKRTHPMRPFASYLSQKYDLQCCSQAFCKFYEILTRFPDLCEANVDELRSLHLCEAPGAFISALNVYLQLKKPNLKWLWKANSLNPHYEWNRASDMFLDDELLTSTHCNWLFGEDNSGDILKWSEHYLKDIVTNERCFHLITADGSIYCQDNPSNQELVTYSLLQAEIKTSLSLLEAGGSFVLKMYTMFREETATTVAQLMSHFEDVHLFKPSSSKPGNSEVYLVCRGYIPKGLNDECTPISTDIEWMNILECCQFFFTRQAQAIEFNVASFDIGRRQVEEIVKEGKKCAQETFKREMNTANFERFTQQMWLKSYASKDAYIRTENPWRFDKANDVVERLRNITYEGAIRAIEQMLLDGCLSDQLGKEESRIQAEICLECDGCKWLDLMEQGKMNELATTFGLPSSSDGEFADIRHSLFVDVSMIPLAEATKTHLFDLCESSFTIGNKARNMRDFIVSDGCSMEVHCDRMTQQDWLDVLMQICHSRIDRDAVAKTALSIKSNRPMLILSRFAASIIVYLSMLFSQVSLLAPVAFNEHVGEIICCRQPNANFHNYEFFSKYLSEISENLRKTDQLLMSFVPLCQLACEKLYSNIRLFNTACVMQIFSRIYANYANTKCHEDDNRHKRDDPFVQLKLTEKLAADAFS</sequence>
<dbReference type="Pfam" id="PF01728">
    <property type="entry name" value="FtsJ"/>
    <property type="match status" value="1"/>
</dbReference>
<evidence type="ECO:0000256" key="1">
    <source>
        <dbReference type="ARBA" id="ARBA00012770"/>
    </source>
</evidence>
<feature type="binding site" evidence="7">
    <location>
        <position position="283"/>
    </location>
    <ligand>
        <name>S-adenosyl-L-methionine</name>
        <dbReference type="ChEBI" id="CHEBI:59789"/>
    </ligand>
</feature>
<keyword evidence="5 7" id="KW-0949">S-adenosyl-L-methionine</keyword>
<dbReference type="Gene3D" id="3.40.50.12760">
    <property type="match status" value="1"/>
</dbReference>
<evidence type="ECO:0000256" key="6">
    <source>
        <dbReference type="ARBA" id="ARBA00049477"/>
    </source>
</evidence>
<keyword evidence="8" id="KW-0175">Coiled coil</keyword>
<protein>
    <recommendedName>
        <fullName evidence="2">Cap-specific mRNA (nucleoside-2'-O-)-methyltransferase 2</fullName>
        <ecNumber evidence="1">2.1.1.296</ecNumber>
    </recommendedName>
</protein>
<keyword evidence="3 7" id="KW-0489">Methyltransferase</keyword>
<dbReference type="GO" id="GO:0120550">
    <property type="term" value="F:methyltransferase cap2 activity"/>
    <property type="evidence" value="ECO:0007669"/>
    <property type="project" value="UniProtKB-EC"/>
</dbReference>
<feature type="domain" description="Adrift-type SAM-dependent 2'-O-MTase" evidence="9">
    <location>
        <begin position="246"/>
        <end position="456"/>
    </location>
</feature>
<dbReference type="OrthoDB" id="429597at2759"/>
<evidence type="ECO:0000313" key="10">
    <source>
        <dbReference type="EMBL" id="KHN79580.1"/>
    </source>
</evidence>
<comment type="catalytic activity">
    <reaction evidence="6">
        <text>a 5'-end (N(7)-methyl 5'-triphosphoguanosine)-(2'-O-methyl-ribonucleoside)-(ribonucleotide) in mRNA + S-adenosyl-L-methionine = a 5'-end (N(7)-methyl 5'-triphosphoguanosine)-(2'-O-methyl-ribonucleoside)-(2'-O-methyl-ribonucleotide) in mRNA + S-adenosyl-L-homocysteine + H(+)</text>
        <dbReference type="Rhea" id="RHEA:67024"/>
        <dbReference type="Rhea" id="RHEA-COMP:17169"/>
        <dbReference type="Rhea" id="RHEA-COMP:17170"/>
        <dbReference type="ChEBI" id="CHEBI:15378"/>
        <dbReference type="ChEBI" id="CHEBI:57856"/>
        <dbReference type="ChEBI" id="CHEBI:59789"/>
        <dbReference type="ChEBI" id="CHEBI:167612"/>
        <dbReference type="ChEBI" id="CHEBI:167614"/>
        <dbReference type="EC" id="2.1.1.296"/>
    </reaction>
</comment>
<dbReference type="GO" id="GO:0032259">
    <property type="term" value="P:methylation"/>
    <property type="evidence" value="ECO:0007669"/>
    <property type="project" value="UniProtKB-KW"/>
</dbReference>
<dbReference type="EMBL" id="JPKZ01001896">
    <property type="protein sequence ID" value="KHN79580.1"/>
    <property type="molecule type" value="Genomic_DNA"/>
</dbReference>
<evidence type="ECO:0000259" key="9">
    <source>
        <dbReference type="PROSITE" id="PS51614"/>
    </source>
</evidence>
<dbReference type="InterPro" id="IPR029063">
    <property type="entry name" value="SAM-dependent_MTases_sf"/>
</dbReference>
<dbReference type="GO" id="GO:0004483">
    <property type="term" value="F:methyltransferase cap1 activity"/>
    <property type="evidence" value="ECO:0007669"/>
    <property type="project" value="TreeGrafter"/>
</dbReference>
<dbReference type="GO" id="GO:0005634">
    <property type="term" value="C:nucleus"/>
    <property type="evidence" value="ECO:0007669"/>
    <property type="project" value="UniProtKB-ARBA"/>
</dbReference>
<evidence type="ECO:0000256" key="2">
    <source>
        <dbReference type="ARBA" id="ARBA00021134"/>
    </source>
</evidence>
<dbReference type="InterPro" id="IPR025807">
    <property type="entry name" value="Adrift-typ_MeTrfase"/>
</dbReference>
<dbReference type="EC" id="2.1.1.296" evidence="1"/>
<evidence type="ECO:0000256" key="7">
    <source>
        <dbReference type="PROSITE-ProRule" id="PRU00946"/>
    </source>
</evidence>
<dbReference type="PANTHER" id="PTHR16121:SF2">
    <property type="entry name" value="CAP-SPECIFIC MRNA (NUCLEOSIDE-2'-O-)-METHYLTRANSFERASE 2"/>
    <property type="match status" value="1"/>
</dbReference>